<dbReference type="Proteomes" id="UP000319004">
    <property type="component" value="Chromosome"/>
</dbReference>
<dbReference type="InterPro" id="IPR026349">
    <property type="entry name" value="CHP04255"/>
</dbReference>
<organism evidence="1 2">
    <name type="scientific">Stieleria neptunia</name>
    <dbReference type="NCBI Taxonomy" id="2527979"/>
    <lineage>
        <taxon>Bacteria</taxon>
        <taxon>Pseudomonadati</taxon>
        <taxon>Planctomycetota</taxon>
        <taxon>Planctomycetia</taxon>
        <taxon>Pirellulales</taxon>
        <taxon>Pirellulaceae</taxon>
        <taxon>Stieleria</taxon>
    </lineage>
</organism>
<evidence type="ECO:0000313" key="2">
    <source>
        <dbReference type="Proteomes" id="UP000319004"/>
    </source>
</evidence>
<dbReference type="NCBIfam" id="TIGR04255">
    <property type="entry name" value="sporadTIGR04255"/>
    <property type="match status" value="1"/>
</dbReference>
<protein>
    <recommendedName>
        <fullName evidence="3">TIGR04255 family protein</fullName>
    </recommendedName>
</protein>
<gene>
    <name evidence="1" type="ORF">Enr13x_23580</name>
</gene>
<keyword evidence="2" id="KW-1185">Reference proteome</keyword>
<sequence length="264" mass="30541">MNQTPFKIDFNENFDHLPGAPIAEAVIHWRAHPEVKLEAAALLSELTQRLPDYPDPKQQQELHVGAEVSPDRASVQQHHIWHGFQLQSSDKRYIAQFTRTGLAVSRLAPYEDWAKFRDEALRLWNVYRDIARPPEVQRLGVRYINVIRLDTMDEIGQVLESPPTPPRAMGLPISGFVYQTRFEIPGYAYEMNVVQTIQPPSTETEDKFGLILDVDVFTTKPFVDDEKTLEQKLREMRWIKNKTFFSCIRPDAARLWKSEPPASE</sequence>
<dbReference type="EMBL" id="CP037423">
    <property type="protein sequence ID" value="QDV42510.1"/>
    <property type="molecule type" value="Genomic_DNA"/>
</dbReference>
<dbReference type="OrthoDB" id="5513733at2"/>
<dbReference type="KEGG" id="snep:Enr13x_23580"/>
<evidence type="ECO:0008006" key="3">
    <source>
        <dbReference type="Google" id="ProtNLM"/>
    </source>
</evidence>
<name>A0A518HNT6_9BACT</name>
<proteinExistence type="predicted"/>
<evidence type="ECO:0000313" key="1">
    <source>
        <dbReference type="EMBL" id="QDV42510.1"/>
    </source>
</evidence>
<dbReference type="AlphaFoldDB" id="A0A518HNT6"/>
<accession>A0A518HNT6</accession>
<reference evidence="1 2" key="1">
    <citation type="submission" date="2019-03" db="EMBL/GenBank/DDBJ databases">
        <title>Deep-cultivation of Planctomycetes and their phenomic and genomic characterization uncovers novel biology.</title>
        <authorList>
            <person name="Wiegand S."/>
            <person name="Jogler M."/>
            <person name="Boedeker C."/>
            <person name="Pinto D."/>
            <person name="Vollmers J."/>
            <person name="Rivas-Marin E."/>
            <person name="Kohn T."/>
            <person name="Peeters S.H."/>
            <person name="Heuer A."/>
            <person name="Rast P."/>
            <person name="Oberbeckmann S."/>
            <person name="Bunk B."/>
            <person name="Jeske O."/>
            <person name="Meyerdierks A."/>
            <person name="Storesund J.E."/>
            <person name="Kallscheuer N."/>
            <person name="Luecker S."/>
            <person name="Lage O.M."/>
            <person name="Pohl T."/>
            <person name="Merkel B.J."/>
            <person name="Hornburger P."/>
            <person name="Mueller R.-W."/>
            <person name="Bruemmer F."/>
            <person name="Labrenz M."/>
            <person name="Spormann A.M."/>
            <person name="Op den Camp H."/>
            <person name="Overmann J."/>
            <person name="Amann R."/>
            <person name="Jetten M.S.M."/>
            <person name="Mascher T."/>
            <person name="Medema M.H."/>
            <person name="Devos D.P."/>
            <person name="Kaster A.-K."/>
            <person name="Ovreas L."/>
            <person name="Rohde M."/>
            <person name="Galperin M.Y."/>
            <person name="Jogler C."/>
        </authorList>
    </citation>
    <scope>NUCLEOTIDE SEQUENCE [LARGE SCALE GENOMIC DNA]</scope>
    <source>
        <strain evidence="1 2">Enr13</strain>
    </source>
</reference>
<dbReference type="RefSeq" id="WP_145386126.1">
    <property type="nucleotide sequence ID" value="NZ_CP037423.1"/>
</dbReference>